<keyword evidence="1" id="KW-0472">Membrane</keyword>
<keyword evidence="3" id="KW-1185">Reference proteome</keyword>
<evidence type="ECO:0000313" key="3">
    <source>
        <dbReference type="Proteomes" id="UP001240447"/>
    </source>
</evidence>
<reference evidence="2 3" key="1">
    <citation type="submission" date="2023-07" db="EMBL/GenBank/DDBJ databases">
        <title>Sequencing the genomes of 1000 actinobacteria strains.</title>
        <authorList>
            <person name="Klenk H.-P."/>
        </authorList>
    </citation>
    <scope>NUCLEOTIDE SEQUENCE [LARGE SCALE GENOMIC DNA]</scope>
    <source>
        <strain evidence="2 3">GD13</strain>
    </source>
</reference>
<accession>A0ABT9NSJ1</accession>
<dbReference type="Pfam" id="PF22564">
    <property type="entry name" value="HAAS"/>
    <property type="match status" value="1"/>
</dbReference>
<dbReference type="Proteomes" id="UP001240447">
    <property type="component" value="Unassembled WGS sequence"/>
</dbReference>
<dbReference type="EMBL" id="JAUSQM010000001">
    <property type="protein sequence ID" value="MDP9823368.1"/>
    <property type="molecule type" value="Genomic_DNA"/>
</dbReference>
<feature type="transmembrane region" description="Helical" evidence="1">
    <location>
        <begin position="264"/>
        <end position="286"/>
    </location>
</feature>
<feature type="transmembrane region" description="Helical" evidence="1">
    <location>
        <begin position="306"/>
        <end position="327"/>
    </location>
</feature>
<feature type="transmembrane region" description="Helical" evidence="1">
    <location>
        <begin position="136"/>
        <end position="158"/>
    </location>
</feature>
<organism evidence="2 3">
    <name type="scientific">Nocardioides massiliensis</name>
    <dbReference type="NCBI Taxonomy" id="1325935"/>
    <lineage>
        <taxon>Bacteria</taxon>
        <taxon>Bacillati</taxon>
        <taxon>Actinomycetota</taxon>
        <taxon>Actinomycetes</taxon>
        <taxon>Propionibacteriales</taxon>
        <taxon>Nocardioidaceae</taxon>
        <taxon>Nocardioides</taxon>
    </lineage>
</organism>
<keyword evidence="1" id="KW-0812">Transmembrane</keyword>
<sequence length="347" mass="37713">MTVHRTATSADAAARLVDRYVHAVARHLPAAQRADVADELRAGIWDSVDDRTGETADDVRRELAVREVLTEMGEPTQLSHAYAAGPRHLIGPRYFDDWWTTLRALVVTVVPIIVVVVLAVNVGFDRVAAGAAIGDAVWTGFTAAIHIAFWVTGVFWVLERTGSPSALEESRKDWSPDDLPELPRSRQIGVPELVWGAGVTGLALAWLPWQHFRSPLDGPDGVRAPMLDPELWSNGWAWGFVALLVVTLVVEVVKFVVGNWTRVVTVTSIVLDVVFAAFLVALIRTQDVVNPAVLAGLDDPGTPRRAVDGIVVAVAVVTAVLGIVDAVRKHVQYRTSRTRGERTRASG</sequence>
<gene>
    <name evidence="2" type="ORF">J2S59_003177</name>
</gene>
<protein>
    <submittedName>
        <fullName evidence="2">Uncharacterized protein</fullName>
    </submittedName>
</protein>
<evidence type="ECO:0000313" key="2">
    <source>
        <dbReference type="EMBL" id="MDP9823368.1"/>
    </source>
</evidence>
<feature type="transmembrane region" description="Helical" evidence="1">
    <location>
        <begin position="102"/>
        <end position="124"/>
    </location>
</feature>
<dbReference type="RefSeq" id="WP_068117104.1">
    <property type="nucleotide sequence ID" value="NZ_CCXJ01000067.1"/>
</dbReference>
<proteinExistence type="predicted"/>
<keyword evidence="1" id="KW-1133">Transmembrane helix</keyword>
<comment type="caution">
    <text evidence="2">The sequence shown here is derived from an EMBL/GenBank/DDBJ whole genome shotgun (WGS) entry which is preliminary data.</text>
</comment>
<feature type="transmembrane region" description="Helical" evidence="1">
    <location>
        <begin position="236"/>
        <end position="257"/>
    </location>
</feature>
<feature type="transmembrane region" description="Helical" evidence="1">
    <location>
        <begin position="193"/>
        <end position="209"/>
    </location>
</feature>
<evidence type="ECO:0000256" key="1">
    <source>
        <dbReference type="SAM" id="Phobius"/>
    </source>
</evidence>
<name>A0ABT9NSJ1_9ACTN</name>